<keyword evidence="6" id="KW-1185">Reference proteome</keyword>
<keyword evidence="2" id="KW-0732">Signal</keyword>
<dbReference type="Proteomes" id="UP000611762">
    <property type="component" value="Unassembled WGS sequence"/>
</dbReference>
<dbReference type="InterPro" id="IPR012334">
    <property type="entry name" value="Pectin_lyas_fold"/>
</dbReference>
<dbReference type="GO" id="GO:0016798">
    <property type="term" value="F:hydrolase activity, acting on glycosyl bonds"/>
    <property type="evidence" value="ECO:0007669"/>
    <property type="project" value="InterPro"/>
</dbReference>
<dbReference type="InterPro" id="IPR048482">
    <property type="entry name" value="GH141_ins"/>
</dbReference>
<dbReference type="SUPFAM" id="SSF49785">
    <property type="entry name" value="Galactose-binding domain-like"/>
    <property type="match status" value="1"/>
</dbReference>
<keyword evidence="1" id="KW-0378">Hydrolase</keyword>
<evidence type="ECO:0000313" key="6">
    <source>
        <dbReference type="Proteomes" id="UP000611762"/>
    </source>
</evidence>
<organism evidence="5 6">
    <name type="scientific">Congzhengia minquanensis</name>
    <dbReference type="NCBI Taxonomy" id="2763657"/>
    <lineage>
        <taxon>Bacteria</taxon>
        <taxon>Bacillati</taxon>
        <taxon>Bacillota</taxon>
        <taxon>Clostridia</taxon>
        <taxon>Eubacteriales</taxon>
        <taxon>Oscillospiraceae</taxon>
        <taxon>Congzhengia</taxon>
    </lineage>
</organism>
<dbReference type="EMBL" id="JACRSU010000003">
    <property type="protein sequence ID" value="MBC8541148.1"/>
    <property type="molecule type" value="Genomic_DNA"/>
</dbReference>
<dbReference type="InterPro" id="IPR008979">
    <property type="entry name" value="Galactose-bd-like_sf"/>
</dbReference>
<protein>
    <submittedName>
        <fullName evidence="5">Right-handed parallel beta-helix repeat-containing protein</fullName>
    </submittedName>
</protein>
<dbReference type="Gene3D" id="2.160.20.10">
    <property type="entry name" value="Single-stranded right-handed beta-helix, Pectin lyase-like"/>
    <property type="match status" value="1"/>
</dbReference>
<dbReference type="PANTHER" id="PTHR36453:SF1">
    <property type="entry name" value="RIGHT HANDED BETA HELIX DOMAIN-CONTAINING PROTEIN"/>
    <property type="match status" value="1"/>
</dbReference>
<dbReference type="PANTHER" id="PTHR36453">
    <property type="entry name" value="SECRETED PROTEIN-RELATED"/>
    <property type="match status" value="1"/>
</dbReference>
<evidence type="ECO:0000259" key="4">
    <source>
        <dbReference type="Pfam" id="PF21231"/>
    </source>
</evidence>
<dbReference type="InterPro" id="IPR003305">
    <property type="entry name" value="CenC_carb-bd"/>
</dbReference>
<feature type="domain" description="GH141-like insertion" evidence="4">
    <location>
        <begin position="694"/>
        <end position="832"/>
    </location>
</feature>
<reference evidence="5" key="1">
    <citation type="submission" date="2020-08" db="EMBL/GenBank/DDBJ databases">
        <title>Genome public.</title>
        <authorList>
            <person name="Liu C."/>
            <person name="Sun Q."/>
        </authorList>
    </citation>
    <scope>NUCLEOTIDE SEQUENCE</scope>
    <source>
        <strain evidence="5">H8</strain>
    </source>
</reference>
<dbReference type="InterPro" id="IPR011050">
    <property type="entry name" value="Pectin_lyase_fold/virulence"/>
</dbReference>
<feature type="signal peptide" evidence="2">
    <location>
        <begin position="1"/>
        <end position="26"/>
    </location>
</feature>
<dbReference type="RefSeq" id="WP_249313043.1">
    <property type="nucleotide sequence ID" value="NZ_JACRSU010000003.1"/>
</dbReference>
<dbReference type="Gene3D" id="2.60.120.260">
    <property type="entry name" value="Galactose-binding domain-like"/>
    <property type="match status" value="2"/>
</dbReference>
<dbReference type="SUPFAM" id="SSF51126">
    <property type="entry name" value="Pectin lyase-like"/>
    <property type="match status" value="1"/>
</dbReference>
<dbReference type="Pfam" id="PF21231">
    <property type="entry name" value="GH141_M"/>
    <property type="match status" value="1"/>
</dbReference>
<accession>A0A926DLH1</accession>
<evidence type="ECO:0000259" key="3">
    <source>
        <dbReference type="Pfam" id="PF02018"/>
    </source>
</evidence>
<proteinExistence type="predicted"/>
<name>A0A926DLH1_9FIRM</name>
<evidence type="ECO:0000313" key="5">
    <source>
        <dbReference type="EMBL" id="MBC8541148.1"/>
    </source>
</evidence>
<evidence type="ECO:0000256" key="2">
    <source>
        <dbReference type="SAM" id="SignalP"/>
    </source>
</evidence>
<feature type="domain" description="CBM-cenC" evidence="3">
    <location>
        <begin position="216"/>
        <end position="342"/>
    </location>
</feature>
<sequence>MKRSLSILMALILTVTLLPSLSSAVADTAAEKAPQHVAQDFENGWDSSVGTLSSNSSAEWTDMDTCGESQGSLEFSTTQNYGALSFPLRTETGNLYEISLWVRMNETPKTQNATFIVYNPAVDGNGKLWNQFTAHHNEDFEAGKWVLVTAVYEPTGTGTRMPNGIKENAETLPDGTVEFRLGSGIPSEVMESGTISFAMDDFFVMPKVNNQRNDAELIENGGFDTEAAFQESWEKSGTANITYLEEGACGTPGAMQIDVISTWGTMGTKNHIDLQFCRDYKLSFWAKAMNEESVGRDMWAYLVYSGDRDVGNWDHITNGSNPTLSDEWQYFEYNISLNYIVEKVPDIRLFFRAGTNIELNDGLRPSYAVDQVSLKQIDDANFSINAEIFGSMTSETGVLIQLSFIESTKGSFVYRIVRETDRGDYCLKSGNTKETILTLEHDGSLTDSKVRLDVIGIDSYGNYSKFYSSYIDESLPQDTVTLQPDQYLWNDDVKTLSATVSYQNKTDAKGIRTIAAIYAANGVLLRTNEETVRIDAGVEKTWSVTINAEPNAAKVRFFAWFDETMAPATYQCELKKTTTGAFIYVDSNSAATVEDGSFNAPFKTLNNARETLQSTLLNSTEENIYVVFQPGEYVPENHNAFVFTPEDCSAEKNVIFTSLSGEKAKITGARHIAGFSVYDAKKGIYRAKVPVGTNSRQLYVNGIKATRARSVEDIKGFTNLDQGTKDDPFNNLGLISTDTSFLDYKYPNELELAFIENWRHQYIMVDTISPTEDGQVHFGFTDNGNAAKWKSITRLNTPAKLPVYVENALELLDEEGEWYLDTHENFVYYKPRYFEDMQTADVVIPAMEKLVNITGTVDAPLQNIRFENIDFEYSTWNYPTENRAFLNGQNATYSNGTGGMLMDGAVELKNVKNITFDNCDFSRLGSIALKMTGAVQNCSVIGNEFYELSGTAIALGDVSSNEWNVRYPTEKKYYITDNLIANNYIHKVATDYYSAAAVSAGFPKNTVIRNNELTDGSYSGMHTGWGWGSTAPSGTENFVVEKNYIHDFMNWRLFDGGGIYTLGNTGGTAENPNLIHRNYFKDIKNLNGDIYPDEGSTFWKVSENVVDQKNYPIHYAKETSSAAVTWLHIWTSSIHDIYVENNFSTTSTHRNNGTNISYEEPHVFADANWPEEALCIIRESGIEKPYQNRFHFDLQMLKLPRKLEISKGTTQTIAYSAITSKDKLCDLSDFEVRVKTNNPDVVTATANTVTGVAEGKGWITLALCRNVDGKTQYYDEHTFCVIVK</sequence>
<comment type="caution">
    <text evidence="5">The sequence shown here is derived from an EMBL/GenBank/DDBJ whole genome shotgun (WGS) entry which is preliminary data.</text>
</comment>
<gene>
    <name evidence="5" type="ORF">H8698_09200</name>
</gene>
<evidence type="ECO:0000256" key="1">
    <source>
        <dbReference type="ARBA" id="ARBA00022801"/>
    </source>
</evidence>
<feature type="chain" id="PRO_5036788974" evidence="2">
    <location>
        <begin position="27"/>
        <end position="1284"/>
    </location>
</feature>
<dbReference type="Pfam" id="PF02018">
    <property type="entry name" value="CBM_4_9"/>
    <property type="match status" value="1"/>
</dbReference>